<dbReference type="Gene3D" id="3.40.50.1820">
    <property type="entry name" value="alpha/beta hydrolase"/>
    <property type="match status" value="1"/>
</dbReference>
<evidence type="ECO:0000256" key="2">
    <source>
        <dbReference type="ARBA" id="ARBA00022729"/>
    </source>
</evidence>
<name>A0A2S1J5N5_ERISI</name>
<dbReference type="AlphaFoldDB" id="A0A2S1J5N5"/>
<dbReference type="InterPro" id="IPR025483">
    <property type="entry name" value="Lipase_euk"/>
</dbReference>
<dbReference type="PANTHER" id="PTHR11005">
    <property type="entry name" value="LYSOSOMAL ACID LIPASE-RELATED"/>
    <property type="match status" value="1"/>
</dbReference>
<feature type="active site" description="Nucleophile" evidence="8">
    <location>
        <position position="194"/>
    </location>
</feature>
<protein>
    <recommendedName>
        <fullName evidence="7">Lipase</fullName>
    </recommendedName>
</protein>
<reference evidence="11" key="1">
    <citation type="submission" date="2017-05" db="EMBL/GenBank/DDBJ databases">
        <title>Molecular characterization and expression of three triacylglycerol lipase in response to long-term starvation in the Chinese mitten crab Eriocheir sinensis.</title>
        <authorList>
            <person name="Xu C."/>
        </authorList>
    </citation>
    <scope>NUCLEOTIDE SEQUENCE</scope>
    <source>
        <tissue evidence="11">Hepatopancreas</tissue>
    </source>
</reference>
<feature type="active site" description="Charge relay system" evidence="8">
    <location>
        <position position="367"/>
    </location>
</feature>
<evidence type="ECO:0000259" key="10">
    <source>
        <dbReference type="Pfam" id="PF04083"/>
    </source>
</evidence>
<dbReference type="GO" id="GO:0016788">
    <property type="term" value="F:hydrolase activity, acting on ester bonds"/>
    <property type="evidence" value="ECO:0007669"/>
    <property type="project" value="InterPro"/>
</dbReference>
<feature type="chain" id="PRO_5015722042" description="Lipase" evidence="9">
    <location>
        <begin position="26"/>
        <end position="422"/>
    </location>
</feature>
<feature type="signal peptide" evidence="9">
    <location>
        <begin position="1"/>
        <end position="25"/>
    </location>
</feature>
<dbReference type="PIRSF" id="PIRSF000862">
    <property type="entry name" value="Steryl_ester_lip"/>
    <property type="match status" value="1"/>
</dbReference>
<sequence length="422" mass="47037">MTGLAAMRVAAVVVVAVLAGSLALAHPPTERLKALAQKIMHERFMAEQRSTHWGVNLTTTEIIEEFGYPAEIHHVTTPDGYILELHRVPHGIGGSSGDRPVALLQHCLLCSSSDYIMNTPEEALAYVLADAGYDVWMPNFRGNTYSRAHVELDPENIDFWSFSWDEMAKYDVPSSIDYILATTGREDLYYVGWSMGTTVFFAMMSERPEYNSKVRAMAGLAPVAYLDYAKGPLFELAPIAGDLDTIMTLLGVGELLPGGEYMDYITDKFCDDNSTYAGVCYNFLFLIAGPDSEELNEEFLPVILAHTPAGSSVHTVNHYAQLLASGLFQKYDYGIIGNMNHYGQSTPPLYNLSEVTVPVGLFWGQTDWLATPEDVTHLAAELPNVALNYRIDKDQFNHLDFGWCIHTYYYVNSHVLNFLSLH</sequence>
<keyword evidence="4 7" id="KW-0442">Lipid degradation</keyword>
<keyword evidence="3 7" id="KW-0378">Hydrolase</keyword>
<evidence type="ECO:0000256" key="6">
    <source>
        <dbReference type="ARBA" id="ARBA00023180"/>
    </source>
</evidence>
<feature type="domain" description="Partial AB-hydrolase lipase" evidence="10">
    <location>
        <begin position="59"/>
        <end position="118"/>
    </location>
</feature>
<proteinExistence type="evidence at transcript level"/>
<feature type="active site" description="Charge relay system" evidence="8">
    <location>
        <position position="398"/>
    </location>
</feature>
<evidence type="ECO:0000256" key="7">
    <source>
        <dbReference type="PIRNR" id="PIRNR000862"/>
    </source>
</evidence>
<keyword evidence="5" id="KW-0443">Lipid metabolism</keyword>
<dbReference type="Pfam" id="PF04083">
    <property type="entry name" value="Abhydro_lipase"/>
    <property type="match status" value="1"/>
</dbReference>
<evidence type="ECO:0000256" key="1">
    <source>
        <dbReference type="ARBA" id="ARBA00010701"/>
    </source>
</evidence>
<evidence type="ECO:0000256" key="3">
    <source>
        <dbReference type="ARBA" id="ARBA00022801"/>
    </source>
</evidence>
<comment type="similarity">
    <text evidence="1 7">Belongs to the AB hydrolase superfamily. Lipase family.</text>
</comment>
<keyword evidence="2 9" id="KW-0732">Signal</keyword>
<dbReference type="FunFam" id="3.40.50.1820:FF:000021">
    <property type="entry name" value="Lipase"/>
    <property type="match status" value="1"/>
</dbReference>
<accession>A0A2S1J5N5</accession>
<evidence type="ECO:0000256" key="8">
    <source>
        <dbReference type="PIRSR" id="PIRSR000862-1"/>
    </source>
</evidence>
<dbReference type="GO" id="GO:0016042">
    <property type="term" value="P:lipid catabolic process"/>
    <property type="evidence" value="ECO:0007669"/>
    <property type="project" value="UniProtKB-KW"/>
</dbReference>
<dbReference type="InterPro" id="IPR029058">
    <property type="entry name" value="AB_hydrolase_fold"/>
</dbReference>
<dbReference type="SUPFAM" id="SSF53474">
    <property type="entry name" value="alpha/beta-Hydrolases"/>
    <property type="match status" value="1"/>
</dbReference>
<evidence type="ECO:0000256" key="9">
    <source>
        <dbReference type="SAM" id="SignalP"/>
    </source>
</evidence>
<evidence type="ECO:0000256" key="5">
    <source>
        <dbReference type="ARBA" id="ARBA00023098"/>
    </source>
</evidence>
<dbReference type="EMBL" id="MF182404">
    <property type="protein sequence ID" value="AWF73663.1"/>
    <property type="molecule type" value="mRNA"/>
</dbReference>
<dbReference type="InterPro" id="IPR006693">
    <property type="entry name" value="AB_hydrolase_lipase"/>
</dbReference>
<evidence type="ECO:0000313" key="11">
    <source>
        <dbReference type="EMBL" id="AWF73663.1"/>
    </source>
</evidence>
<keyword evidence="6" id="KW-0325">Glycoprotein</keyword>
<dbReference type="OrthoDB" id="9974421at2759"/>
<evidence type="ECO:0000256" key="4">
    <source>
        <dbReference type="ARBA" id="ARBA00022963"/>
    </source>
</evidence>
<organism evidence="11">
    <name type="scientific">Eriocheir sinensis</name>
    <name type="common">Chinese mitten crab</name>
    <dbReference type="NCBI Taxonomy" id="95602"/>
    <lineage>
        <taxon>Eukaryota</taxon>
        <taxon>Metazoa</taxon>
        <taxon>Ecdysozoa</taxon>
        <taxon>Arthropoda</taxon>
        <taxon>Crustacea</taxon>
        <taxon>Multicrustacea</taxon>
        <taxon>Malacostraca</taxon>
        <taxon>Eumalacostraca</taxon>
        <taxon>Eucarida</taxon>
        <taxon>Decapoda</taxon>
        <taxon>Pleocyemata</taxon>
        <taxon>Brachyura</taxon>
        <taxon>Eubrachyura</taxon>
        <taxon>Grapsoidea</taxon>
        <taxon>Varunidae</taxon>
        <taxon>Eriocheir</taxon>
    </lineage>
</organism>